<evidence type="ECO:0000256" key="1">
    <source>
        <dbReference type="SAM" id="MobiDB-lite"/>
    </source>
</evidence>
<dbReference type="Proteomes" id="UP000383932">
    <property type="component" value="Unassembled WGS sequence"/>
</dbReference>
<proteinExistence type="predicted"/>
<gene>
    <name evidence="2" type="ORF">CTheo_6899</name>
</gene>
<sequence length="547" mass="57686">MPESPISSSGSVTPASAHTGSCSRGSDSDTTPSPSGGNRSPTFNPNSLSEKLALLEASESLAYAAETLSIAAKAMSKAAASLASASGRRGYAYDARPYNARKSSQFTELTDKHGWQQSAYVLPSFCGTSNGGELEIGEYDEGYKLSGGLSKVANAVPTTIGKGCSSPQTDSTSHNHPNNSSISAENQTSISLSSVSELEVNYVLPVPSVEIETTETISTQPGGGPKALPSIGQQDQTLSSTADSGALSNSTSKATPKATPDVLSEAKPPTQTSTSGSTQQAPNSLNASNLPSHIILDRGFDALPAACYLATQCGKTICFYNHSNALQSVGSVFKGNSKQHTIVPDSLKTEKLLAAARKFSEASSAILIWPGSIKLSGIQGLSNSSDTQVIHVGEPSRETTAFLIAFKGMICPRVILILSKSELSCSQITNKVLTQQHVPNPNNDICNKQGAGSPLHPCRMWLRVRLADMSFARGFYWGWILHQRKRNQSRAPTEVVQLANQYAQEFLLRGNSREYGEPVGGQVSITMSDANGQKLQAAVKAGILLIA</sequence>
<evidence type="ECO:0000313" key="2">
    <source>
        <dbReference type="EMBL" id="KAB5589660.1"/>
    </source>
</evidence>
<dbReference type="AlphaFoldDB" id="A0A5N5QD11"/>
<name>A0A5N5QD11_9AGAM</name>
<evidence type="ECO:0000313" key="3">
    <source>
        <dbReference type="Proteomes" id="UP000383932"/>
    </source>
</evidence>
<keyword evidence="3" id="KW-1185">Reference proteome</keyword>
<comment type="caution">
    <text evidence="2">The sequence shown here is derived from an EMBL/GenBank/DDBJ whole genome shotgun (WGS) entry which is preliminary data.</text>
</comment>
<feature type="compositionally biased region" description="Polar residues" evidence="1">
    <location>
        <begin position="1"/>
        <end position="46"/>
    </location>
</feature>
<accession>A0A5N5QD11</accession>
<feature type="region of interest" description="Disordered" evidence="1">
    <location>
        <begin position="1"/>
        <end position="47"/>
    </location>
</feature>
<feature type="region of interest" description="Disordered" evidence="1">
    <location>
        <begin position="160"/>
        <end position="187"/>
    </location>
</feature>
<feature type="region of interest" description="Disordered" evidence="1">
    <location>
        <begin position="214"/>
        <end position="286"/>
    </location>
</feature>
<reference evidence="2 3" key="1">
    <citation type="journal article" date="2019" name="Fungal Biol. Biotechnol.">
        <title>Draft genome sequence of fastidious pathogen Ceratobasidium theobromae, which causes vascular-streak dieback in Theobroma cacao.</title>
        <authorList>
            <person name="Ali S.S."/>
            <person name="Asman A."/>
            <person name="Shao J."/>
            <person name="Firmansyah A.P."/>
            <person name="Susilo A.W."/>
            <person name="Rosmana A."/>
            <person name="McMahon P."/>
            <person name="Junaid M."/>
            <person name="Guest D."/>
            <person name="Kheng T.Y."/>
            <person name="Meinhardt L.W."/>
            <person name="Bailey B.A."/>
        </authorList>
    </citation>
    <scope>NUCLEOTIDE SEQUENCE [LARGE SCALE GENOMIC DNA]</scope>
    <source>
        <strain evidence="2 3">CT2</strain>
    </source>
</reference>
<dbReference type="OrthoDB" id="3217865at2759"/>
<organism evidence="2 3">
    <name type="scientific">Ceratobasidium theobromae</name>
    <dbReference type="NCBI Taxonomy" id="1582974"/>
    <lineage>
        <taxon>Eukaryota</taxon>
        <taxon>Fungi</taxon>
        <taxon>Dikarya</taxon>
        <taxon>Basidiomycota</taxon>
        <taxon>Agaricomycotina</taxon>
        <taxon>Agaricomycetes</taxon>
        <taxon>Cantharellales</taxon>
        <taxon>Ceratobasidiaceae</taxon>
        <taxon>Ceratobasidium</taxon>
    </lineage>
</organism>
<feature type="compositionally biased region" description="Polar residues" evidence="1">
    <location>
        <begin position="231"/>
        <end position="254"/>
    </location>
</feature>
<feature type="compositionally biased region" description="Low complexity" evidence="1">
    <location>
        <begin position="270"/>
        <end position="280"/>
    </location>
</feature>
<dbReference type="EMBL" id="SSOP01000243">
    <property type="protein sequence ID" value="KAB5589660.1"/>
    <property type="molecule type" value="Genomic_DNA"/>
</dbReference>
<feature type="compositionally biased region" description="Polar residues" evidence="1">
    <location>
        <begin position="165"/>
        <end position="187"/>
    </location>
</feature>
<protein>
    <submittedName>
        <fullName evidence="2">Uncharacterized protein</fullName>
    </submittedName>
</protein>